<dbReference type="InterPro" id="IPR031025">
    <property type="entry name" value="LruC_dom"/>
</dbReference>
<dbReference type="NCBIfam" id="TIGR04456">
    <property type="entry name" value="LruC_dom"/>
    <property type="match status" value="1"/>
</dbReference>
<dbReference type="EMBL" id="SNWM01000001">
    <property type="protein sequence ID" value="TDO24054.1"/>
    <property type="molecule type" value="Genomic_DNA"/>
</dbReference>
<dbReference type="Pfam" id="PF16130">
    <property type="entry name" value="DUF4842"/>
    <property type="match status" value="1"/>
</dbReference>
<name>A0A4R6IP48_9SPHI</name>
<proteinExistence type="predicted"/>
<organism evidence="2 3">
    <name type="scientific">Pedobacter duraquae</name>
    <dbReference type="NCBI Taxonomy" id="425511"/>
    <lineage>
        <taxon>Bacteria</taxon>
        <taxon>Pseudomonadati</taxon>
        <taxon>Bacteroidota</taxon>
        <taxon>Sphingobacteriia</taxon>
        <taxon>Sphingobacteriales</taxon>
        <taxon>Sphingobacteriaceae</taxon>
        <taxon>Pedobacter</taxon>
    </lineage>
</organism>
<dbReference type="AlphaFoldDB" id="A0A4R6IP48"/>
<sequence length="727" mass="77947">MNIKVRSIFCGLVILLAACKKDSSVDNAANQTVTDLAVPTSFHWETSRDVSLSIGISDTRFQNKLHVVSVYLNDPINGGTPISKGSASLVSPFNTKISLPTTINEVYVVKTAPDGSSTTQKIALTSNNISVALSSVNNTQSVSLNPVMATITEADCGLTTSSSNNTSLNVSKNQVVCFTATNNLSLDVTANEGGTLKLNAPSKTITINNFNHTALNIVVSSNTTVVFNNNYELKSAEYIINRGTITFNGLKLAGNTVLQNDGTLTIKNNFETNSNSTIVNNLEFNVTANESKLDGTFTNNKAAIFQNLVLNGNAVVNNQCNLTVNNTFTVNNTLNNYSLVTVKGDTYVNGSGKINLYAGAMHLTATLNNMDGSIEGIGTSSPSLFKVTGRVDDKVKNNGGKLTGSVQFCSTTDIGTKHYSNGAVASCDLYIPITDCNATGNGKAPTPVVTKPDTDGDGIIDEQDAYPNDVNKAFNSYSVNYANGGSTIAFEDSWPLKGDYDLNDVVLNSKYLLVTNSNNIVVQISASYALKATGADYHNGTGIQFNLPAANAKVVTASEGIYLEGKQDSVVVMLFDDSRKEQATGNTEPGKTVSPVKNYSITFDVLGGPLLANFGIGTYNPFIWNNTAGFGRGYETHMFGKAPTKLANQKLFGTLDDKSEPGKYYTTANNLPWAIELPIANFGYLIERVEITKGYTKFAEWANSGGKLYPDWYTNSNFINSSYIYTK</sequence>
<evidence type="ECO:0000313" key="3">
    <source>
        <dbReference type="Proteomes" id="UP000295499"/>
    </source>
</evidence>
<dbReference type="RefSeq" id="WP_133551719.1">
    <property type="nucleotide sequence ID" value="NZ_SNWM01000001.1"/>
</dbReference>
<evidence type="ECO:0000313" key="2">
    <source>
        <dbReference type="EMBL" id="TDO24054.1"/>
    </source>
</evidence>
<dbReference type="InterPro" id="IPR032295">
    <property type="entry name" value="DUF4842"/>
</dbReference>
<evidence type="ECO:0000259" key="1">
    <source>
        <dbReference type="Pfam" id="PF16130"/>
    </source>
</evidence>
<accession>A0A4R6IP48</accession>
<reference evidence="2 3" key="1">
    <citation type="submission" date="2019-03" db="EMBL/GenBank/DDBJ databases">
        <title>Genomic Encyclopedia of Archaeal and Bacterial Type Strains, Phase II (KMG-II): from individual species to whole genera.</title>
        <authorList>
            <person name="Goeker M."/>
        </authorList>
    </citation>
    <scope>NUCLEOTIDE SEQUENCE [LARGE SCALE GENOMIC DNA]</scope>
    <source>
        <strain evidence="2 3">DSM 19034</strain>
    </source>
</reference>
<dbReference type="OrthoDB" id="1204817at2"/>
<dbReference type="Proteomes" id="UP000295499">
    <property type="component" value="Unassembled WGS sequence"/>
</dbReference>
<keyword evidence="3" id="KW-1185">Reference proteome</keyword>
<dbReference type="PROSITE" id="PS51257">
    <property type="entry name" value="PROKAR_LIPOPROTEIN"/>
    <property type="match status" value="1"/>
</dbReference>
<feature type="domain" description="DUF4842" evidence="1">
    <location>
        <begin position="520"/>
        <end position="713"/>
    </location>
</feature>
<comment type="caution">
    <text evidence="2">The sequence shown here is derived from an EMBL/GenBank/DDBJ whole genome shotgun (WGS) entry which is preliminary data.</text>
</comment>
<gene>
    <name evidence="2" type="ORF">CLV32_0341</name>
</gene>
<protein>
    <submittedName>
        <fullName evidence="2">LruC domain-containing protein</fullName>
    </submittedName>
</protein>